<protein>
    <submittedName>
        <fullName evidence="1">Uncharacterized protein</fullName>
    </submittedName>
</protein>
<evidence type="ECO:0000313" key="1">
    <source>
        <dbReference type="EMBL" id="JAH90734.1"/>
    </source>
</evidence>
<reference evidence="1" key="1">
    <citation type="submission" date="2014-11" db="EMBL/GenBank/DDBJ databases">
        <authorList>
            <person name="Amaro Gonzalez C."/>
        </authorList>
    </citation>
    <scope>NUCLEOTIDE SEQUENCE</scope>
</reference>
<reference evidence="1" key="2">
    <citation type="journal article" date="2015" name="Fish Shellfish Immunol.">
        <title>Early steps in the European eel (Anguilla anguilla)-Vibrio vulnificus interaction in the gills: Role of the RtxA13 toxin.</title>
        <authorList>
            <person name="Callol A."/>
            <person name="Pajuelo D."/>
            <person name="Ebbesson L."/>
            <person name="Teles M."/>
            <person name="MacKenzie S."/>
            <person name="Amaro C."/>
        </authorList>
    </citation>
    <scope>NUCLEOTIDE SEQUENCE</scope>
</reference>
<name>A0A0E9WK33_ANGAN</name>
<dbReference type="AlphaFoldDB" id="A0A0E9WK33"/>
<sequence>MLILRWCSPLVRQAEGTCKQPSGNPPWFECWFHLEAEACIMIIFCSSARTAASGLQSSWTKTSGFTVS</sequence>
<proteinExistence type="predicted"/>
<dbReference type="EMBL" id="GBXM01017843">
    <property type="protein sequence ID" value="JAH90734.1"/>
    <property type="molecule type" value="Transcribed_RNA"/>
</dbReference>
<accession>A0A0E9WK33</accession>
<organism evidence="1">
    <name type="scientific">Anguilla anguilla</name>
    <name type="common">European freshwater eel</name>
    <name type="synonym">Muraena anguilla</name>
    <dbReference type="NCBI Taxonomy" id="7936"/>
    <lineage>
        <taxon>Eukaryota</taxon>
        <taxon>Metazoa</taxon>
        <taxon>Chordata</taxon>
        <taxon>Craniata</taxon>
        <taxon>Vertebrata</taxon>
        <taxon>Euteleostomi</taxon>
        <taxon>Actinopterygii</taxon>
        <taxon>Neopterygii</taxon>
        <taxon>Teleostei</taxon>
        <taxon>Anguilliformes</taxon>
        <taxon>Anguillidae</taxon>
        <taxon>Anguilla</taxon>
    </lineage>
</organism>